<dbReference type="InterPro" id="IPR001005">
    <property type="entry name" value="SANT/Myb"/>
</dbReference>
<feature type="region of interest" description="Disordered" evidence="1">
    <location>
        <begin position="107"/>
        <end position="176"/>
    </location>
</feature>
<dbReference type="EMBL" id="JARTCD010000009">
    <property type="protein sequence ID" value="KAJ8661210.1"/>
    <property type="molecule type" value="Genomic_DNA"/>
</dbReference>
<feature type="compositionally biased region" description="Low complexity" evidence="1">
    <location>
        <begin position="114"/>
        <end position="129"/>
    </location>
</feature>
<dbReference type="SUPFAM" id="SSF46689">
    <property type="entry name" value="Homeodomain-like"/>
    <property type="match status" value="1"/>
</dbReference>
<feature type="compositionally biased region" description="Pro residues" evidence="1">
    <location>
        <begin position="130"/>
        <end position="139"/>
    </location>
</feature>
<gene>
    <name evidence="3" type="ORF">O0I10_002959</name>
</gene>
<proteinExistence type="predicted"/>
<organism evidence="3 4">
    <name type="scientific">Lichtheimia ornata</name>
    <dbReference type="NCBI Taxonomy" id="688661"/>
    <lineage>
        <taxon>Eukaryota</taxon>
        <taxon>Fungi</taxon>
        <taxon>Fungi incertae sedis</taxon>
        <taxon>Mucoromycota</taxon>
        <taxon>Mucoromycotina</taxon>
        <taxon>Mucoromycetes</taxon>
        <taxon>Mucorales</taxon>
        <taxon>Lichtheimiaceae</taxon>
        <taxon>Lichtheimia</taxon>
    </lineage>
</organism>
<accession>A0AAD7V960</accession>
<protein>
    <recommendedName>
        <fullName evidence="5">Myb-like domain-containing protein</fullName>
    </recommendedName>
</protein>
<sequence length="227" mass="24713">MLTLLLVSAILNPETQQQQQSGVHQNHQVNRLVSPPLSPNNTCGYDTHMLPQIVIHGKPRSRFSEMEDAIICEGVAKGLTWGQISRQLPHRKRATCFNRYRTLQGIRKSRRRSSSSSNTLSCASSSTSSPSPPWVPSTPPDLTATATTTTTTTTATPSSASSSFNTTTTTTTLTSPLSSTADLSRFILPSPSEILHSKDINLVSNSSRLPPLVAPTARYAYRPFTPY</sequence>
<dbReference type="RefSeq" id="XP_058346123.1">
    <property type="nucleotide sequence ID" value="XM_058483034.1"/>
</dbReference>
<comment type="caution">
    <text evidence="3">The sequence shown here is derived from an EMBL/GenBank/DDBJ whole genome shotgun (WGS) entry which is preliminary data.</text>
</comment>
<keyword evidence="2" id="KW-0732">Signal</keyword>
<feature type="compositionally biased region" description="Low complexity" evidence="1">
    <location>
        <begin position="140"/>
        <end position="176"/>
    </location>
</feature>
<dbReference type="AlphaFoldDB" id="A0AAD7V960"/>
<evidence type="ECO:0000256" key="1">
    <source>
        <dbReference type="SAM" id="MobiDB-lite"/>
    </source>
</evidence>
<evidence type="ECO:0000256" key="2">
    <source>
        <dbReference type="SAM" id="SignalP"/>
    </source>
</evidence>
<evidence type="ECO:0008006" key="5">
    <source>
        <dbReference type="Google" id="ProtNLM"/>
    </source>
</evidence>
<keyword evidence="4" id="KW-1185">Reference proteome</keyword>
<feature type="chain" id="PRO_5042145940" description="Myb-like domain-containing protein" evidence="2">
    <location>
        <begin position="18"/>
        <end position="227"/>
    </location>
</feature>
<evidence type="ECO:0000313" key="4">
    <source>
        <dbReference type="Proteomes" id="UP001234581"/>
    </source>
</evidence>
<reference evidence="3 4" key="1">
    <citation type="submission" date="2023-03" db="EMBL/GenBank/DDBJ databases">
        <title>Genome sequence of Lichtheimia ornata CBS 291.66.</title>
        <authorList>
            <person name="Mohabir J.T."/>
            <person name="Shea T.P."/>
            <person name="Kurbessoian T."/>
            <person name="Berby B."/>
            <person name="Fontaine J."/>
            <person name="Livny J."/>
            <person name="Gnirke A."/>
            <person name="Stajich J.E."/>
            <person name="Cuomo C.A."/>
        </authorList>
    </citation>
    <scope>NUCLEOTIDE SEQUENCE [LARGE SCALE GENOMIC DNA]</scope>
    <source>
        <strain evidence="3">CBS 291.66</strain>
    </source>
</reference>
<feature type="signal peptide" evidence="2">
    <location>
        <begin position="1"/>
        <end position="17"/>
    </location>
</feature>
<dbReference type="GeneID" id="83210372"/>
<dbReference type="Gene3D" id="1.10.10.60">
    <property type="entry name" value="Homeodomain-like"/>
    <property type="match status" value="1"/>
</dbReference>
<dbReference type="InterPro" id="IPR009057">
    <property type="entry name" value="Homeodomain-like_sf"/>
</dbReference>
<name>A0AAD7V960_9FUNG</name>
<dbReference type="CDD" id="cd00167">
    <property type="entry name" value="SANT"/>
    <property type="match status" value="1"/>
</dbReference>
<evidence type="ECO:0000313" key="3">
    <source>
        <dbReference type="EMBL" id="KAJ8661210.1"/>
    </source>
</evidence>
<dbReference type="Proteomes" id="UP001234581">
    <property type="component" value="Unassembled WGS sequence"/>
</dbReference>